<dbReference type="GO" id="GO:0004640">
    <property type="term" value="F:phosphoribosylanthranilate isomerase activity"/>
    <property type="evidence" value="ECO:0007669"/>
    <property type="project" value="TreeGrafter"/>
</dbReference>
<sequence>MILDEIFLKTKEELERRKITLPYDMLGRSLAANPFFPKDVRRALKRIDKEIKIIAEVKKASPSKGILREDFDPLNIALNYEKNSAAALSILTEPFYFKGSLEYLSLIRRYTQIPLLRKDFIFDEYQILEALVYGADFVLLIAKMLSTKELKRLLEFSRHLGLEALVEIHNKEDLTKAILAGADIIGINHRNLDDFTMDMSLCEKLIPQIPNSKIIIAESGLENREFLQELQKIGVDAFLIGEYFMRQDDEGKALKALCEG</sequence>
<dbReference type="EC" id="4.1.1.48" evidence="8"/>
<reference evidence="11" key="1">
    <citation type="submission" date="2015-06" db="EMBL/GenBank/DDBJ databases">
        <authorList>
            <person name="Parisi A."/>
            <person name="Chiara M."/>
            <person name="Florio D."/>
            <person name="Miccolupo A."/>
            <person name="Manzari C."/>
            <person name="Mion D."/>
            <person name="Caruso M."/>
            <person name="D'erchia A.M."/>
            <person name="Zanoni R."/>
        </authorList>
    </citation>
    <scope>NUCLEOTIDE SEQUENCE [LARGE SCALE GENOMIC DNA]</scope>
    <source>
        <strain evidence="11">73/13</strain>
    </source>
</reference>
<protein>
    <recommendedName>
        <fullName evidence="8">Indole-3-glycerol phosphate synthase</fullName>
        <shortName evidence="8">IGPS</shortName>
        <ecNumber evidence="8">4.1.1.48</ecNumber>
    </recommendedName>
</protein>
<evidence type="ECO:0000259" key="9">
    <source>
        <dbReference type="Pfam" id="PF00218"/>
    </source>
</evidence>
<dbReference type="RefSeq" id="WP_099461196.1">
    <property type="nucleotide sequence ID" value="NZ_LDWY01000029.1"/>
</dbReference>
<dbReference type="InterPro" id="IPR001468">
    <property type="entry name" value="Indole-3-GlycerolPSynthase_CS"/>
</dbReference>
<dbReference type="PANTHER" id="PTHR22854">
    <property type="entry name" value="TRYPTOPHAN BIOSYNTHESIS PROTEIN"/>
    <property type="match status" value="1"/>
</dbReference>
<dbReference type="UniPathway" id="UPA00035">
    <property type="reaction ID" value="UER00043"/>
</dbReference>
<keyword evidence="4 8" id="KW-0210">Decarboxylase</keyword>
<organism evidence="10 11">
    <name type="scientific">Campylobacter vulpis</name>
    <dbReference type="NCBI Taxonomy" id="1655500"/>
    <lineage>
        <taxon>Bacteria</taxon>
        <taxon>Pseudomonadati</taxon>
        <taxon>Campylobacterota</taxon>
        <taxon>Epsilonproteobacteria</taxon>
        <taxon>Campylobacterales</taxon>
        <taxon>Campylobacteraceae</taxon>
        <taxon>Campylobacter</taxon>
    </lineage>
</organism>
<keyword evidence="5 8" id="KW-0822">Tryptophan biosynthesis</keyword>
<dbReference type="NCBIfam" id="NF001377">
    <property type="entry name" value="PRK00278.2-4"/>
    <property type="match status" value="1"/>
</dbReference>
<dbReference type="Pfam" id="PF00218">
    <property type="entry name" value="IGPS"/>
    <property type="match status" value="1"/>
</dbReference>
<evidence type="ECO:0000256" key="3">
    <source>
        <dbReference type="ARBA" id="ARBA00022605"/>
    </source>
</evidence>
<dbReference type="PROSITE" id="PS00614">
    <property type="entry name" value="IGPS"/>
    <property type="match status" value="1"/>
</dbReference>
<dbReference type="PANTHER" id="PTHR22854:SF2">
    <property type="entry name" value="INDOLE-3-GLYCEROL-PHOSPHATE SYNTHASE"/>
    <property type="match status" value="1"/>
</dbReference>
<dbReference type="GO" id="GO:0000162">
    <property type="term" value="P:L-tryptophan biosynthetic process"/>
    <property type="evidence" value="ECO:0007669"/>
    <property type="project" value="UniProtKB-UniRule"/>
</dbReference>
<dbReference type="CDD" id="cd00331">
    <property type="entry name" value="IGPS"/>
    <property type="match status" value="1"/>
</dbReference>
<evidence type="ECO:0000313" key="11">
    <source>
        <dbReference type="Proteomes" id="UP000237472"/>
    </source>
</evidence>
<keyword evidence="6 8" id="KW-0057">Aromatic amino acid biosynthesis</keyword>
<dbReference type="SUPFAM" id="SSF51366">
    <property type="entry name" value="Ribulose-phoshate binding barrel"/>
    <property type="match status" value="1"/>
</dbReference>
<dbReference type="HAMAP" id="MF_00134_B">
    <property type="entry name" value="IGPS_B"/>
    <property type="match status" value="1"/>
</dbReference>
<evidence type="ECO:0000313" key="10">
    <source>
        <dbReference type="EMBL" id="PHY91464.1"/>
    </source>
</evidence>
<gene>
    <name evidence="8" type="primary">trpC</name>
    <name evidence="10" type="ORF">AA994_02545</name>
</gene>
<feature type="domain" description="Indole-3-glycerol phosphate synthase" evidence="9">
    <location>
        <begin position="3"/>
        <end position="257"/>
    </location>
</feature>
<comment type="catalytic activity">
    <reaction evidence="1 8">
        <text>1-(2-carboxyphenylamino)-1-deoxy-D-ribulose 5-phosphate + H(+) = (1S,2R)-1-C-(indol-3-yl)glycerol 3-phosphate + CO2 + H2O</text>
        <dbReference type="Rhea" id="RHEA:23476"/>
        <dbReference type="ChEBI" id="CHEBI:15377"/>
        <dbReference type="ChEBI" id="CHEBI:15378"/>
        <dbReference type="ChEBI" id="CHEBI:16526"/>
        <dbReference type="ChEBI" id="CHEBI:58613"/>
        <dbReference type="ChEBI" id="CHEBI:58866"/>
        <dbReference type="EC" id="4.1.1.48"/>
    </reaction>
</comment>
<dbReference type="InterPro" id="IPR013798">
    <property type="entry name" value="Indole-3-glycerol_P_synth_dom"/>
</dbReference>
<dbReference type="InterPro" id="IPR011060">
    <property type="entry name" value="RibuloseP-bd_barrel"/>
</dbReference>
<accession>A0A2G4R4J4</accession>
<name>A0A2G4R4J4_9BACT</name>
<dbReference type="Proteomes" id="UP000237472">
    <property type="component" value="Unassembled WGS sequence"/>
</dbReference>
<dbReference type="NCBIfam" id="NF001378">
    <property type="entry name" value="PRK00278.2-5"/>
    <property type="match status" value="1"/>
</dbReference>
<evidence type="ECO:0000256" key="1">
    <source>
        <dbReference type="ARBA" id="ARBA00001633"/>
    </source>
</evidence>
<evidence type="ECO:0000256" key="8">
    <source>
        <dbReference type="HAMAP-Rule" id="MF_00134"/>
    </source>
</evidence>
<evidence type="ECO:0000256" key="7">
    <source>
        <dbReference type="ARBA" id="ARBA00023239"/>
    </source>
</evidence>
<dbReference type="GO" id="GO:0004425">
    <property type="term" value="F:indole-3-glycerol-phosphate synthase activity"/>
    <property type="evidence" value="ECO:0007669"/>
    <property type="project" value="UniProtKB-UniRule"/>
</dbReference>
<dbReference type="Gene3D" id="3.20.20.70">
    <property type="entry name" value="Aldolase class I"/>
    <property type="match status" value="1"/>
</dbReference>
<comment type="similarity">
    <text evidence="8">Belongs to the TrpC family.</text>
</comment>
<evidence type="ECO:0000256" key="5">
    <source>
        <dbReference type="ARBA" id="ARBA00022822"/>
    </source>
</evidence>
<evidence type="ECO:0000256" key="2">
    <source>
        <dbReference type="ARBA" id="ARBA00004696"/>
    </source>
</evidence>
<comment type="caution">
    <text evidence="10">The sequence shown here is derived from an EMBL/GenBank/DDBJ whole genome shotgun (WGS) entry which is preliminary data.</text>
</comment>
<dbReference type="InterPro" id="IPR045186">
    <property type="entry name" value="Indole-3-glycerol_P_synth"/>
</dbReference>
<dbReference type="AlphaFoldDB" id="A0A2G4R4J4"/>
<evidence type="ECO:0000256" key="4">
    <source>
        <dbReference type="ARBA" id="ARBA00022793"/>
    </source>
</evidence>
<evidence type="ECO:0000256" key="6">
    <source>
        <dbReference type="ARBA" id="ARBA00023141"/>
    </source>
</evidence>
<dbReference type="InterPro" id="IPR013785">
    <property type="entry name" value="Aldolase_TIM"/>
</dbReference>
<dbReference type="FunFam" id="3.20.20.70:FF:000024">
    <property type="entry name" value="Indole-3-glycerol phosphate synthase"/>
    <property type="match status" value="1"/>
</dbReference>
<keyword evidence="7 8" id="KW-0456">Lyase</keyword>
<comment type="pathway">
    <text evidence="2 8">Amino-acid biosynthesis; L-tryptophan biosynthesis; L-tryptophan from chorismate: step 4/5.</text>
</comment>
<dbReference type="EMBL" id="LDWY01000029">
    <property type="protein sequence ID" value="PHY91464.1"/>
    <property type="molecule type" value="Genomic_DNA"/>
</dbReference>
<keyword evidence="3 8" id="KW-0028">Amino-acid biosynthesis</keyword>
<dbReference type="HAMAP" id="MF_00134_A">
    <property type="entry name" value="IGPS_A"/>
    <property type="match status" value="1"/>
</dbReference>
<dbReference type="OrthoDB" id="9804217at2"/>
<proteinExistence type="inferred from homology"/>